<dbReference type="GO" id="GO:0035861">
    <property type="term" value="C:site of double-strand break"/>
    <property type="evidence" value="ECO:0007669"/>
    <property type="project" value="TreeGrafter"/>
</dbReference>
<dbReference type="GO" id="GO:0005524">
    <property type="term" value="F:ATP binding"/>
    <property type="evidence" value="ECO:0007669"/>
    <property type="project" value="UniProtKB-KW"/>
</dbReference>
<dbReference type="GO" id="GO:0003697">
    <property type="term" value="F:single-stranded DNA binding"/>
    <property type="evidence" value="ECO:0007669"/>
    <property type="project" value="TreeGrafter"/>
</dbReference>
<name>A0A178ZGP3_9EURO</name>
<dbReference type="InterPro" id="IPR027417">
    <property type="entry name" value="P-loop_NTPase"/>
</dbReference>
<evidence type="ECO:0000256" key="10">
    <source>
        <dbReference type="ARBA" id="ARBA00023204"/>
    </source>
</evidence>
<keyword evidence="4" id="KW-0158">Chromosome</keyword>
<feature type="region of interest" description="Disordered" evidence="13">
    <location>
        <begin position="1"/>
        <end position="92"/>
    </location>
</feature>
<keyword evidence="5" id="KW-0547">Nucleotide-binding</keyword>
<dbReference type="Proteomes" id="UP000078343">
    <property type="component" value="Unassembled WGS sequence"/>
</dbReference>
<feature type="domain" description="RecF/RecN/SMC N-terminal" evidence="14">
    <location>
        <begin position="118"/>
        <end position="1124"/>
    </location>
</feature>
<dbReference type="EMBL" id="LVYI01000006">
    <property type="protein sequence ID" value="OAP58641.1"/>
    <property type="molecule type" value="Genomic_DNA"/>
</dbReference>
<feature type="coiled-coil region" evidence="12">
    <location>
        <begin position="359"/>
        <end position="541"/>
    </location>
</feature>
<feature type="coiled-coil region" evidence="12">
    <location>
        <begin position="938"/>
        <end position="989"/>
    </location>
</feature>
<evidence type="ECO:0000256" key="13">
    <source>
        <dbReference type="SAM" id="MobiDB-lite"/>
    </source>
</evidence>
<gene>
    <name evidence="15" type="ORF">AYL99_07731</name>
</gene>
<evidence type="ECO:0000256" key="5">
    <source>
        <dbReference type="ARBA" id="ARBA00022741"/>
    </source>
</evidence>
<dbReference type="Pfam" id="PF02463">
    <property type="entry name" value="SMC_N"/>
    <property type="match status" value="1"/>
</dbReference>
<dbReference type="RefSeq" id="XP_018692008.1">
    <property type="nucleotide sequence ID" value="XM_018839240.1"/>
</dbReference>
<evidence type="ECO:0000256" key="1">
    <source>
        <dbReference type="ARBA" id="ARBA00004123"/>
    </source>
</evidence>
<dbReference type="OrthoDB" id="10265785at2759"/>
<comment type="caution">
    <text evidence="15">The sequence shown here is derived from an EMBL/GenBank/DDBJ whole genome shotgun (WGS) entry which is preliminary data.</text>
</comment>
<keyword evidence="7" id="KW-0067">ATP-binding</keyword>
<protein>
    <recommendedName>
        <fullName evidence="14">RecF/RecN/SMC N-terminal domain-containing protein</fullName>
    </recommendedName>
</protein>
<dbReference type="PANTHER" id="PTHR19306">
    <property type="entry name" value="STRUCTURAL MAINTENANCE OF CHROMOSOMES 5,6 SMC5, SMC6"/>
    <property type="match status" value="1"/>
</dbReference>
<keyword evidence="8 12" id="KW-0175">Coiled coil</keyword>
<evidence type="ECO:0000259" key="14">
    <source>
        <dbReference type="Pfam" id="PF02463"/>
    </source>
</evidence>
<dbReference type="InterPro" id="IPR003395">
    <property type="entry name" value="RecF/RecN/SMC_N"/>
</dbReference>
<dbReference type="AlphaFoldDB" id="A0A178ZGP3"/>
<keyword evidence="16" id="KW-1185">Reference proteome</keyword>
<evidence type="ECO:0000256" key="4">
    <source>
        <dbReference type="ARBA" id="ARBA00022454"/>
    </source>
</evidence>
<keyword evidence="9" id="KW-0233">DNA recombination</keyword>
<evidence type="ECO:0000256" key="6">
    <source>
        <dbReference type="ARBA" id="ARBA00022763"/>
    </source>
</evidence>
<evidence type="ECO:0000256" key="11">
    <source>
        <dbReference type="ARBA" id="ARBA00023242"/>
    </source>
</evidence>
<sequence length="1157" mass="129735">MARLKRPAPDYGVDDGDTNTSGKRRRTTSDESSFPRGTSSDRLDGAEASTPPSDFGSYQEDYDKDDDDDDDDDEEEEEEGEEGDEDEDEDGDDEAVLAAIEARSRDDDHNKPADYGILEGVHLKNFMSHEDMSCEFGPCINFICGKNGSGKSAILTAIVLCLGGKAAATNRGARLQDFIREGTDNATIICRLKNQGENAYMPDVYGKTIQVERHISRSGVSGFKLKSDKGRIVSTRKSDLEEICDHMMLQIENPMAILSQDQARQFIATSSPAEKYKYFLMGVQLEQLDQDYRVIEEQLDNISAKIADRAPDLKVLKGKASSAANKLTLSNRYEAMNDKVRTYREKLAWAQVAEKEALRDEYVATLAEADAKIAAYEARMAAHDAAYDEAAGALAAAQERHEAAKSNVERLEGEQKELKAQHDNLKKNHSEVAADQRQIRGAMANVDRTIKQTKADIKKEEQRLAELDGGGAARRIRELEEAKEALEKAQDELQVHLDGRGLLAADIEAMARLEHEAREAKRNEDQRVVDLDNNLKRLMENRDSQDLAFHPKIHELLRALHAEKGFRDPPVGPLGKHIKLLKPEWSSILEKTFGKSLAAFIVSNKEDEHLLTSIMRQTRCVLPIVIANKLPLNIEPHLPDPQFDTILSVLEIDNEAVKKQLIIAHQIEQTILIPDMTEASKILFSGRPLRNVRRCYCFQPGDKTKGASLFYRKGKSAQDPVHEYIGPPRMRTNSDEAIQQQQQVLADCKKQRLRADQEYRSAQDRLARARQAVVRHGATKRELEIAVQRAEDVVHRLQEATEDDSAEGGTLEALHEALREAEDQKSIHASSFGDSVRALDELSRKLREATESCKELDERLREARAVVVRERTTVQRAEKERATALALKNRDTTAITTARADRAHLERAGQNWDKIIAESTKEARLICERVSLAEGETAEVLKKKHERLKADYDKYQDLVGDRNAIAAEASKCAKAYEAAQKELASLESLQAQFTMTLADRRKRWMEFRGHITARARGSFILKLSERGFRGRLIVDHKRKHVDTTVEPDITRRNGTGRSAKTLSGGEKSFTQICLLLSIWDAMGVPIRCLDEFDVFMDAVNRTTSVQLLIDGARQSSGSQFLLISPGNKSDIQRAPDICIIEIAPPERGQTRLVLPRT</sequence>
<dbReference type="PANTHER" id="PTHR19306:SF6">
    <property type="entry name" value="STRUCTURAL MAINTENANCE OF CHROMOSOMES PROTEIN 6"/>
    <property type="match status" value="1"/>
</dbReference>
<evidence type="ECO:0000256" key="3">
    <source>
        <dbReference type="ARBA" id="ARBA00006793"/>
    </source>
</evidence>
<evidence type="ECO:0000256" key="2">
    <source>
        <dbReference type="ARBA" id="ARBA00004286"/>
    </source>
</evidence>
<keyword evidence="6" id="KW-0227">DNA damage</keyword>
<evidence type="ECO:0000313" key="16">
    <source>
        <dbReference type="Proteomes" id="UP000078343"/>
    </source>
</evidence>
<evidence type="ECO:0000313" key="15">
    <source>
        <dbReference type="EMBL" id="OAP58641.1"/>
    </source>
</evidence>
<evidence type="ECO:0000256" key="8">
    <source>
        <dbReference type="ARBA" id="ARBA00023054"/>
    </source>
</evidence>
<feature type="coiled-coil region" evidence="12">
    <location>
        <begin position="738"/>
        <end position="803"/>
    </location>
</feature>
<reference evidence="15 16" key="1">
    <citation type="submission" date="2016-04" db="EMBL/GenBank/DDBJ databases">
        <title>Draft genome of Fonsecaea erecta CBS 125763.</title>
        <authorList>
            <person name="Weiss V.A."/>
            <person name="Vicente V.A."/>
            <person name="Raittz R.T."/>
            <person name="Moreno L.F."/>
            <person name="De Souza E.M."/>
            <person name="Pedrosa F.O."/>
            <person name="Steffens M.B."/>
            <person name="Faoro H."/>
            <person name="Tadra-Sfeir M.Z."/>
            <person name="Najafzadeh M.J."/>
            <person name="Felipe M.S."/>
            <person name="Teixeira M."/>
            <person name="Sun J."/>
            <person name="Xi L."/>
            <person name="Gomes R."/>
            <person name="De Azevedo C.M."/>
            <person name="Salgado C.G."/>
            <person name="Da Silva M.B."/>
            <person name="Nascimento M.F."/>
            <person name="Queiroz-Telles F."/>
            <person name="Attili D.S."/>
            <person name="Gorbushina A."/>
        </authorList>
    </citation>
    <scope>NUCLEOTIDE SEQUENCE [LARGE SCALE GENOMIC DNA]</scope>
    <source>
        <strain evidence="15 16">CBS 125763</strain>
    </source>
</reference>
<feature type="coiled-coil region" evidence="12">
    <location>
        <begin position="839"/>
        <end position="880"/>
    </location>
</feature>
<keyword evidence="11" id="KW-0539">Nucleus</keyword>
<dbReference type="Gene3D" id="3.40.50.300">
    <property type="entry name" value="P-loop containing nucleotide triphosphate hydrolases"/>
    <property type="match status" value="2"/>
</dbReference>
<dbReference type="GO" id="GO:0000724">
    <property type="term" value="P:double-strand break repair via homologous recombination"/>
    <property type="evidence" value="ECO:0007669"/>
    <property type="project" value="TreeGrafter"/>
</dbReference>
<comment type="similarity">
    <text evidence="3">Belongs to the SMC family. SMC6 subfamily.</text>
</comment>
<dbReference type="GO" id="GO:0003684">
    <property type="term" value="F:damaged DNA binding"/>
    <property type="evidence" value="ECO:0007669"/>
    <property type="project" value="TreeGrafter"/>
</dbReference>
<proteinExistence type="inferred from homology"/>
<keyword evidence="10" id="KW-0234">DNA repair</keyword>
<evidence type="ECO:0000256" key="7">
    <source>
        <dbReference type="ARBA" id="ARBA00022840"/>
    </source>
</evidence>
<organism evidence="15 16">
    <name type="scientific">Fonsecaea erecta</name>
    <dbReference type="NCBI Taxonomy" id="1367422"/>
    <lineage>
        <taxon>Eukaryota</taxon>
        <taxon>Fungi</taxon>
        <taxon>Dikarya</taxon>
        <taxon>Ascomycota</taxon>
        <taxon>Pezizomycotina</taxon>
        <taxon>Eurotiomycetes</taxon>
        <taxon>Chaetothyriomycetidae</taxon>
        <taxon>Chaetothyriales</taxon>
        <taxon>Herpotrichiellaceae</taxon>
        <taxon>Fonsecaea</taxon>
    </lineage>
</organism>
<evidence type="ECO:0000256" key="9">
    <source>
        <dbReference type="ARBA" id="ARBA00023172"/>
    </source>
</evidence>
<feature type="compositionally biased region" description="Acidic residues" evidence="13">
    <location>
        <begin position="60"/>
        <end position="92"/>
    </location>
</feature>
<dbReference type="GO" id="GO:0005634">
    <property type="term" value="C:nucleus"/>
    <property type="evidence" value="ECO:0007669"/>
    <property type="project" value="UniProtKB-SubCell"/>
</dbReference>
<dbReference type="GO" id="GO:0030915">
    <property type="term" value="C:Smc5-Smc6 complex"/>
    <property type="evidence" value="ECO:0007669"/>
    <property type="project" value="TreeGrafter"/>
</dbReference>
<comment type="subcellular location">
    <subcellularLocation>
        <location evidence="2">Chromosome</location>
    </subcellularLocation>
    <subcellularLocation>
        <location evidence="1">Nucleus</location>
    </subcellularLocation>
</comment>
<accession>A0A178ZGP3</accession>
<dbReference type="GeneID" id="30011899"/>
<dbReference type="STRING" id="1367422.A0A178ZGP3"/>
<dbReference type="SUPFAM" id="SSF52540">
    <property type="entry name" value="P-loop containing nucleoside triphosphate hydrolases"/>
    <property type="match status" value="1"/>
</dbReference>
<evidence type="ECO:0000256" key="12">
    <source>
        <dbReference type="SAM" id="Coils"/>
    </source>
</evidence>